<evidence type="ECO:0000256" key="3">
    <source>
        <dbReference type="RuleBase" id="RU000363"/>
    </source>
</evidence>
<dbReference type="PRINTS" id="PR00080">
    <property type="entry name" value="SDRFAMILY"/>
</dbReference>
<dbReference type="InterPro" id="IPR051468">
    <property type="entry name" value="Fungal_SecMetab_SDRs"/>
</dbReference>
<dbReference type="EMBL" id="OC937554">
    <property type="protein sequence ID" value="CAD7661192.1"/>
    <property type="molecule type" value="Genomic_DNA"/>
</dbReference>
<evidence type="ECO:0000256" key="2">
    <source>
        <dbReference type="ARBA" id="ARBA00023002"/>
    </source>
</evidence>
<dbReference type="Proteomes" id="UP000728032">
    <property type="component" value="Unassembled WGS sequence"/>
</dbReference>
<feature type="non-terminal residue" evidence="5">
    <location>
        <position position="1"/>
    </location>
</feature>
<organism evidence="5">
    <name type="scientific">Oppiella nova</name>
    <dbReference type="NCBI Taxonomy" id="334625"/>
    <lineage>
        <taxon>Eukaryota</taxon>
        <taxon>Metazoa</taxon>
        <taxon>Ecdysozoa</taxon>
        <taxon>Arthropoda</taxon>
        <taxon>Chelicerata</taxon>
        <taxon>Arachnida</taxon>
        <taxon>Acari</taxon>
        <taxon>Acariformes</taxon>
        <taxon>Sarcoptiformes</taxon>
        <taxon>Oribatida</taxon>
        <taxon>Brachypylina</taxon>
        <taxon>Oppioidea</taxon>
        <taxon>Oppiidae</taxon>
        <taxon>Oppiella</taxon>
    </lineage>
</organism>
<dbReference type="Pfam" id="PF00106">
    <property type="entry name" value="adh_short"/>
    <property type="match status" value="2"/>
</dbReference>
<evidence type="ECO:0000256" key="1">
    <source>
        <dbReference type="ARBA" id="ARBA00022857"/>
    </source>
</evidence>
<dbReference type="PANTHER" id="PTHR43544">
    <property type="entry name" value="SHORT-CHAIN DEHYDROGENASE/REDUCTASE"/>
    <property type="match status" value="1"/>
</dbReference>
<evidence type="ECO:0000313" key="5">
    <source>
        <dbReference type="EMBL" id="CAD7661192.1"/>
    </source>
</evidence>
<comment type="similarity">
    <text evidence="3">Belongs to the short-chain dehydrogenases/reductases (SDR) family.</text>
</comment>
<dbReference type="PANTHER" id="PTHR43544:SF7">
    <property type="entry name" value="NADB-LER2"/>
    <property type="match status" value="1"/>
</dbReference>
<accession>A0A7R9QY29</accession>
<dbReference type="EMBL" id="CAJPVJ010022729">
    <property type="protein sequence ID" value="CAG2178328.1"/>
    <property type="molecule type" value="Genomic_DNA"/>
</dbReference>
<feature type="non-terminal residue" evidence="5">
    <location>
        <position position="308"/>
    </location>
</feature>
<name>A0A7R9QY29_9ACAR</name>
<dbReference type="OrthoDB" id="6877434at2759"/>
<dbReference type="PRINTS" id="PR00081">
    <property type="entry name" value="GDHRDH"/>
</dbReference>
<reference evidence="5" key="1">
    <citation type="submission" date="2020-11" db="EMBL/GenBank/DDBJ databases">
        <authorList>
            <person name="Tran Van P."/>
        </authorList>
    </citation>
    <scope>NUCLEOTIDE SEQUENCE</scope>
</reference>
<keyword evidence="1" id="KW-0521">NADP</keyword>
<dbReference type="SUPFAM" id="SSF51735">
    <property type="entry name" value="NAD(P)-binding Rossmann-fold domains"/>
    <property type="match status" value="3"/>
</dbReference>
<dbReference type="GO" id="GO:0016491">
    <property type="term" value="F:oxidoreductase activity"/>
    <property type="evidence" value="ECO:0007669"/>
    <property type="project" value="UniProtKB-KW"/>
</dbReference>
<dbReference type="GO" id="GO:0005737">
    <property type="term" value="C:cytoplasm"/>
    <property type="evidence" value="ECO:0007669"/>
    <property type="project" value="TreeGrafter"/>
</dbReference>
<feature type="compositionally biased region" description="Basic and acidic residues" evidence="4">
    <location>
        <begin position="289"/>
        <end position="301"/>
    </location>
</feature>
<evidence type="ECO:0000313" key="6">
    <source>
        <dbReference type="Proteomes" id="UP000728032"/>
    </source>
</evidence>
<dbReference type="InterPro" id="IPR036291">
    <property type="entry name" value="NAD(P)-bd_dom_sf"/>
</dbReference>
<dbReference type="AlphaFoldDB" id="A0A7R9QY29"/>
<gene>
    <name evidence="5" type="ORF">ONB1V03_LOCUS17753</name>
</gene>
<proteinExistence type="inferred from homology"/>
<feature type="region of interest" description="Disordered" evidence="4">
    <location>
        <begin position="284"/>
        <end position="308"/>
    </location>
</feature>
<dbReference type="Gene3D" id="3.40.50.720">
    <property type="entry name" value="NAD(P)-binding Rossmann-like Domain"/>
    <property type="match status" value="3"/>
</dbReference>
<keyword evidence="2" id="KW-0560">Oxidoreductase</keyword>
<evidence type="ECO:0000256" key="4">
    <source>
        <dbReference type="SAM" id="MobiDB-lite"/>
    </source>
</evidence>
<sequence length="308" mass="33630">HPELDQLRDKHPNRLHVLQLEGTNYNSFPEFVKQVEAIVGDQGLDTLINNAGMAFRDRLDSVTAEVMVKNFEVNSVAPLMLTKALLPLLKGTDYHCFPEFVKQVEAIVGDNGIDTLINNAGILLPKLLDSVTAEDMLKNFEVNSVAPLMLTKALLPLLKTSAASRKTSVINISSSLGSIELATRPGMTIYPYRTSKAALNMITKCLAVDLKPHNIHVISICPGHLKTDLGGPTAQLEVSTGVSGVLNVIKTQITDDVLGANRGIGLELVRQVLTTTHAKHVIATTRQSSHPELDQLRDKHPNRLHVLQ</sequence>
<protein>
    <submittedName>
        <fullName evidence="5">Uncharacterized protein</fullName>
    </submittedName>
</protein>
<keyword evidence="6" id="KW-1185">Reference proteome</keyword>
<dbReference type="InterPro" id="IPR002347">
    <property type="entry name" value="SDR_fam"/>
</dbReference>